<accession>A0ABU4KIR4</accession>
<evidence type="ECO:0000256" key="1">
    <source>
        <dbReference type="SAM" id="SignalP"/>
    </source>
</evidence>
<comment type="caution">
    <text evidence="2">The sequence shown here is derived from an EMBL/GenBank/DDBJ whole genome shotgun (WGS) entry which is preliminary data.</text>
</comment>
<keyword evidence="3" id="KW-1185">Reference proteome</keyword>
<feature type="chain" id="PRO_5045451023" description="Secreted protein" evidence="1">
    <location>
        <begin position="30"/>
        <end position="182"/>
    </location>
</feature>
<evidence type="ECO:0000313" key="3">
    <source>
        <dbReference type="Proteomes" id="UP001278571"/>
    </source>
</evidence>
<evidence type="ECO:0008006" key="4">
    <source>
        <dbReference type="Google" id="ProtNLM"/>
    </source>
</evidence>
<sequence>MTRTMSARAAMIAALAAATLVGTVTSASAASASSSGDDAYVTNPSEQGLIELYSTPDPGQIGPMNWEGSLGGWGPGNFESRHWADNDYTEIQFTGCAVSSGTGTSVTVKLWQAIPFSLDKDMGNKTFTNCFNGASYTSRGEWNAHYDNGDNRYFTIPAINGSGTIRTTVSVSKVYVDTSLAD</sequence>
<dbReference type="RefSeq" id="WP_319013826.1">
    <property type="nucleotide sequence ID" value="NZ_JAWJZF010000531.1"/>
</dbReference>
<feature type="signal peptide" evidence="1">
    <location>
        <begin position="1"/>
        <end position="29"/>
    </location>
</feature>
<reference evidence="2 3" key="1">
    <citation type="submission" date="2023-10" db="EMBL/GenBank/DDBJ databases">
        <authorList>
            <person name="Wang X.X."/>
        </authorList>
    </citation>
    <scope>NUCLEOTIDE SEQUENCE [LARGE SCALE GENOMIC DNA]</scope>
    <source>
        <strain evidence="2 3">NBRC 12816</strain>
    </source>
</reference>
<protein>
    <recommendedName>
        <fullName evidence="4">Secreted protein</fullName>
    </recommendedName>
</protein>
<dbReference type="EMBL" id="JAWJZF010000531">
    <property type="protein sequence ID" value="MDX2297683.1"/>
    <property type="molecule type" value="Genomic_DNA"/>
</dbReference>
<organism evidence="2 3">
    <name type="scientific">Streptomyces roseolus</name>
    <dbReference type="NCBI Taxonomy" id="67358"/>
    <lineage>
        <taxon>Bacteria</taxon>
        <taxon>Bacillati</taxon>
        <taxon>Actinomycetota</taxon>
        <taxon>Actinomycetes</taxon>
        <taxon>Kitasatosporales</taxon>
        <taxon>Streptomycetaceae</taxon>
        <taxon>Streptomyces</taxon>
    </lineage>
</organism>
<gene>
    <name evidence="2" type="ORF">R2363_36595</name>
</gene>
<proteinExistence type="predicted"/>
<keyword evidence="1" id="KW-0732">Signal</keyword>
<name>A0ABU4KIR4_9ACTN</name>
<dbReference type="Proteomes" id="UP001278571">
    <property type="component" value="Unassembled WGS sequence"/>
</dbReference>
<evidence type="ECO:0000313" key="2">
    <source>
        <dbReference type="EMBL" id="MDX2297683.1"/>
    </source>
</evidence>